<dbReference type="RefSeq" id="WP_345338373.1">
    <property type="nucleotide sequence ID" value="NZ_BAABLI010000005.1"/>
</dbReference>
<protein>
    <submittedName>
        <fullName evidence="2">DUF2141 domain-containing protein</fullName>
    </submittedName>
</protein>
<evidence type="ECO:0000313" key="2">
    <source>
        <dbReference type="EMBL" id="MFD2095211.1"/>
    </source>
</evidence>
<reference evidence="3" key="1">
    <citation type="journal article" date="2019" name="Int. J. Syst. Evol. Microbiol.">
        <title>The Global Catalogue of Microorganisms (GCM) 10K type strain sequencing project: providing services to taxonomists for standard genome sequencing and annotation.</title>
        <authorList>
            <consortium name="The Broad Institute Genomics Platform"/>
            <consortium name="The Broad Institute Genome Sequencing Center for Infectious Disease"/>
            <person name="Wu L."/>
            <person name="Ma J."/>
        </authorList>
    </citation>
    <scope>NUCLEOTIDE SEQUENCE [LARGE SCALE GENOMIC DNA]</scope>
    <source>
        <strain evidence="3">CGMCC 1.10992</strain>
    </source>
</reference>
<evidence type="ECO:0000256" key="1">
    <source>
        <dbReference type="SAM" id="SignalP"/>
    </source>
</evidence>
<keyword evidence="3" id="KW-1185">Reference proteome</keyword>
<proteinExistence type="predicted"/>
<dbReference type="InterPro" id="IPR018673">
    <property type="entry name" value="DUF2141"/>
</dbReference>
<feature type="chain" id="PRO_5046519327" evidence="1">
    <location>
        <begin position="23"/>
        <end position="145"/>
    </location>
</feature>
<accession>A0ABW4XI57</accession>
<sequence length="145" mass="15992">MTSGLRYMSAIALLCIPHGLWAEQTLSISGEIFFKDEGTIYLALVDKIHFNTPSKSHYSIILNPTESHANSGTIAFSFEGIVKGSYAIKAFQDRNGNGELDVGMFGPKEPWAIYKPADASWGAPKFEDTQFELTDNLSNIELVLD</sequence>
<dbReference type="Proteomes" id="UP001597380">
    <property type="component" value="Unassembled WGS sequence"/>
</dbReference>
<organism evidence="2 3">
    <name type="scientific">Corallincola platygyrae</name>
    <dbReference type="NCBI Taxonomy" id="1193278"/>
    <lineage>
        <taxon>Bacteria</taxon>
        <taxon>Pseudomonadati</taxon>
        <taxon>Pseudomonadota</taxon>
        <taxon>Gammaproteobacteria</taxon>
        <taxon>Alteromonadales</taxon>
        <taxon>Psychromonadaceae</taxon>
        <taxon>Corallincola</taxon>
    </lineage>
</organism>
<dbReference type="EMBL" id="JBHUHT010000008">
    <property type="protein sequence ID" value="MFD2095211.1"/>
    <property type="molecule type" value="Genomic_DNA"/>
</dbReference>
<comment type="caution">
    <text evidence="2">The sequence shown here is derived from an EMBL/GenBank/DDBJ whole genome shotgun (WGS) entry which is preliminary data.</text>
</comment>
<keyword evidence="1" id="KW-0732">Signal</keyword>
<dbReference type="Pfam" id="PF09912">
    <property type="entry name" value="DUF2141"/>
    <property type="match status" value="1"/>
</dbReference>
<feature type="signal peptide" evidence="1">
    <location>
        <begin position="1"/>
        <end position="22"/>
    </location>
</feature>
<name>A0ABW4XI57_9GAMM</name>
<gene>
    <name evidence="2" type="ORF">ACFSJ3_04380</name>
</gene>
<evidence type="ECO:0000313" key="3">
    <source>
        <dbReference type="Proteomes" id="UP001597380"/>
    </source>
</evidence>